<feature type="signal peptide" evidence="3">
    <location>
        <begin position="1"/>
        <end position="19"/>
    </location>
</feature>
<feature type="domain" description="Saposin B-type" evidence="4">
    <location>
        <begin position="24"/>
        <end position="105"/>
    </location>
</feature>
<dbReference type="InterPro" id="IPR011001">
    <property type="entry name" value="Saposin-like"/>
</dbReference>
<protein>
    <recommendedName>
        <fullName evidence="4">Saposin B-type domain-containing protein</fullName>
    </recommendedName>
</protein>
<evidence type="ECO:0000313" key="6">
    <source>
        <dbReference type="Proteomes" id="UP001150062"/>
    </source>
</evidence>
<proteinExistence type="predicted"/>
<feature type="domain" description="Saposin B-type" evidence="4">
    <location>
        <begin position="194"/>
        <end position="271"/>
    </location>
</feature>
<evidence type="ECO:0000256" key="2">
    <source>
        <dbReference type="ARBA" id="ARBA00023180"/>
    </source>
</evidence>
<evidence type="ECO:0000313" key="5">
    <source>
        <dbReference type="EMBL" id="KAJ6228637.1"/>
    </source>
</evidence>
<evidence type="ECO:0000259" key="4">
    <source>
        <dbReference type="PROSITE" id="PS50015"/>
    </source>
</evidence>
<dbReference type="InterPro" id="IPR008138">
    <property type="entry name" value="SapB_2"/>
</dbReference>
<evidence type="ECO:0000256" key="3">
    <source>
        <dbReference type="SAM" id="SignalP"/>
    </source>
</evidence>
<name>A0ABQ8X7T4_9EUKA</name>
<dbReference type="PRINTS" id="PR01797">
    <property type="entry name" value="SAPOSIN"/>
</dbReference>
<feature type="domain" description="Saposin B-type" evidence="4">
    <location>
        <begin position="109"/>
        <end position="190"/>
    </location>
</feature>
<dbReference type="SMART" id="SM00741">
    <property type="entry name" value="SapB"/>
    <property type="match status" value="3"/>
</dbReference>
<dbReference type="Pfam" id="PF05184">
    <property type="entry name" value="SapB_1"/>
    <property type="match status" value="3"/>
</dbReference>
<dbReference type="InterPro" id="IPR008373">
    <property type="entry name" value="Saposin"/>
</dbReference>
<dbReference type="EMBL" id="JAOAOG010000326">
    <property type="protein sequence ID" value="KAJ6228637.1"/>
    <property type="molecule type" value="Genomic_DNA"/>
</dbReference>
<dbReference type="PANTHER" id="PTHR11480">
    <property type="entry name" value="SAPOSIN-RELATED"/>
    <property type="match status" value="1"/>
</dbReference>
<sequence>MKLQICVLISLAFFAFAFAEQSVGFDKCETCDYLVGSMEKWLVEAKTEEEIDSLLDLLCKFLPEKERNFCDDEIKANVPVILEFLEDEQPAHKVCQEIRICTTLEEAPKDIECPLCEFLMKNIEAYLEDAKTEEEIEKELNKLCKLLPSSYSGMCKTMVAEYLPVIIDKIEDDVPPQKICALIGLCSSSEELEGGIVCLACEYIMGFVEKWLAEGKTVAEIEKLLENVCSLVPKTYQSICDGLIESYIPEIIKYLEQEAPPSTICGLVGLC</sequence>
<dbReference type="InterPro" id="IPR051428">
    <property type="entry name" value="Sphingo_Act-Surfact_Prot"/>
</dbReference>
<dbReference type="PROSITE" id="PS50015">
    <property type="entry name" value="SAP_B"/>
    <property type="match status" value="3"/>
</dbReference>
<organism evidence="5 6">
    <name type="scientific">Anaeramoeba flamelloides</name>
    <dbReference type="NCBI Taxonomy" id="1746091"/>
    <lineage>
        <taxon>Eukaryota</taxon>
        <taxon>Metamonada</taxon>
        <taxon>Anaeramoebidae</taxon>
        <taxon>Anaeramoeba</taxon>
    </lineage>
</organism>
<dbReference type="PANTHER" id="PTHR11480:SF3">
    <property type="entry name" value="BCDNA.GH08312"/>
    <property type="match status" value="1"/>
</dbReference>
<keyword evidence="2" id="KW-0325">Glycoprotein</keyword>
<dbReference type="SUPFAM" id="SSF47862">
    <property type="entry name" value="Saposin"/>
    <property type="match status" value="3"/>
</dbReference>
<dbReference type="InterPro" id="IPR007856">
    <property type="entry name" value="SapB_1"/>
</dbReference>
<keyword evidence="3" id="KW-0732">Signal</keyword>
<keyword evidence="1" id="KW-1015">Disulfide bond</keyword>
<dbReference type="Proteomes" id="UP001150062">
    <property type="component" value="Unassembled WGS sequence"/>
</dbReference>
<dbReference type="Pfam" id="PF03489">
    <property type="entry name" value="SapB_2"/>
    <property type="match status" value="2"/>
</dbReference>
<keyword evidence="6" id="KW-1185">Reference proteome</keyword>
<dbReference type="InterPro" id="IPR008139">
    <property type="entry name" value="SaposinB_dom"/>
</dbReference>
<feature type="chain" id="PRO_5046261218" description="Saposin B-type domain-containing protein" evidence="3">
    <location>
        <begin position="20"/>
        <end position="271"/>
    </location>
</feature>
<evidence type="ECO:0000256" key="1">
    <source>
        <dbReference type="ARBA" id="ARBA00023157"/>
    </source>
</evidence>
<gene>
    <name evidence="5" type="ORF">M0813_08674</name>
</gene>
<accession>A0ABQ8X7T4</accession>
<dbReference type="Gene3D" id="1.10.225.10">
    <property type="entry name" value="Saposin-like"/>
    <property type="match status" value="3"/>
</dbReference>
<comment type="caution">
    <text evidence="5">The sequence shown here is derived from an EMBL/GenBank/DDBJ whole genome shotgun (WGS) entry which is preliminary data.</text>
</comment>
<reference evidence="5" key="1">
    <citation type="submission" date="2022-08" db="EMBL/GenBank/DDBJ databases">
        <title>Novel sulfate-reducing endosymbionts in the free-living metamonad Anaeramoeba.</title>
        <authorList>
            <person name="Jerlstrom-Hultqvist J."/>
            <person name="Cepicka I."/>
            <person name="Gallot-Lavallee L."/>
            <person name="Salas-Leiva D."/>
            <person name="Curtis B.A."/>
            <person name="Zahonova K."/>
            <person name="Pipaliya S."/>
            <person name="Dacks J."/>
            <person name="Roger A.J."/>
        </authorList>
    </citation>
    <scope>NUCLEOTIDE SEQUENCE</scope>
    <source>
        <strain evidence="5">Schooner1</strain>
    </source>
</reference>